<name>A0ABD2I7Q6_9BILA</name>
<dbReference type="Gene3D" id="3.50.50.60">
    <property type="entry name" value="FAD/NAD(P)-binding domain"/>
    <property type="match status" value="1"/>
</dbReference>
<comment type="caution">
    <text evidence="5">The sequence shown here is derived from an EMBL/GenBank/DDBJ whole genome shotgun (WGS) entry which is preliminary data.</text>
</comment>
<dbReference type="InterPro" id="IPR002218">
    <property type="entry name" value="MnmG-rel"/>
</dbReference>
<dbReference type="PANTHER" id="PTHR11806">
    <property type="entry name" value="GLUCOSE INHIBITED DIVISION PROTEIN A"/>
    <property type="match status" value="1"/>
</dbReference>
<evidence type="ECO:0000313" key="6">
    <source>
        <dbReference type="Proteomes" id="UP001620626"/>
    </source>
</evidence>
<evidence type="ECO:0000313" key="5">
    <source>
        <dbReference type="EMBL" id="KAL3076444.1"/>
    </source>
</evidence>
<gene>
    <name evidence="5" type="ORF">niasHT_039933</name>
</gene>
<evidence type="ECO:0000259" key="4">
    <source>
        <dbReference type="Pfam" id="PF01134"/>
    </source>
</evidence>
<protein>
    <recommendedName>
        <fullName evidence="4">MnmG N-terminal domain-containing protein</fullName>
    </recommendedName>
</protein>
<dbReference type="Proteomes" id="UP001620626">
    <property type="component" value="Unassembled WGS sequence"/>
</dbReference>
<organism evidence="5 6">
    <name type="scientific">Heterodera trifolii</name>
    <dbReference type="NCBI Taxonomy" id="157864"/>
    <lineage>
        <taxon>Eukaryota</taxon>
        <taxon>Metazoa</taxon>
        <taxon>Ecdysozoa</taxon>
        <taxon>Nematoda</taxon>
        <taxon>Chromadorea</taxon>
        <taxon>Rhabditida</taxon>
        <taxon>Tylenchina</taxon>
        <taxon>Tylenchomorpha</taxon>
        <taxon>Tylenchoidea</taxon>
        <taxon>Heteroderidae</taxon>
        <taxon>Heteroderinae</taxon>
        <taxon>Heterodera</taxon>
    </lineage>
</organism>
<comment type="cofactor">
    <cofactor evidence="1">
        <name>FAD</name>
        <dbReference type="ChEBI" id="CHEBI:57692"/>
    </cofactor>
</comment>
<proteinExistence type="predicted"/>
<keyword evidence="3" id="KW-0274">FAD</keyword>
<keyword evidence="6" id="KW-1185">Reference proteome</keyword>
<keyword evidence="2" id="KW-0285">Flavoprotein</keyword>
<dbReference type="AlphaFoldDB" id="A0ABD2I7Q6"/>
<dbReference type="Pfam" id="PF01134">
    <property type="entry name" value="GIDA"/>
    <property type="match status" value="1"/>
</dbReference>
<dbReference type="SUPFAM" id="SSF51905">
    <property type="entry name" value="FAD/NAD(P)-binding domain"/>
    <property type="match status" value="1"/>
</dbReference>
<feature type="domain" description="MnmG N-terminal" evidence="4">
    <location>
        <begin position="89"/>
        <end position="228"/>
    </location>
</feature>
<evidence type="ECO:0000256" key="1">
    <source>
        <dbReference type="ARBA" id="ARBA00001974"/>
    </source>
</evidence>
<evidence type="ECO:0000256" key="2">
    <source>
        <dbReference type="ARBA" id="ARBA00022630"/>
    </source>
</evidence>
<evidence type="ECO:0000256" key="3">
    <source>
        <dbReference type="ARBA" id="ARBA00022827"/>
    </source>
</evidence>
<dbReference type="PANTHER" id="PTHR11806:SF0">
    <property type="entry name" value="PROTEIN MTO1 HOMOLOG, MITOCHONDRIAL"/>
    <property type="match status" value="1"/>
</dbReference>
<sequence>MFVTRRATTNALRIKRCIFLRNGGGSRRNYANAGSAASAESSSSPLKGAVLLEWPWRLRGGGGRVMDRGPYTFDHPFQANRGGDELQYPSFGGIGKGHLMREIDALDGVCPRICDQTGTHFHALNRSHGPAVIGLRALIDRKLYKKAMQAEIFHNTLNLDVLEEVVEDLLLLESTGRFFFLLGLGRPGRRFAPIVVITTGTFLNAELVWGAQRKPGGRMGEATSSGLAG</sequence>
<dbReference type="InterPro" id="IPR036188">
    <property type="entry name" value="FAD/NAD-bd_sf"/>
</dbReference>
<reference evidence="5 6" key="1">
    <citation type="submission" date="2024-10" db="EMBL/GenBank/DDBJ databases">
        <authorList>
            <person name="Kim D."/>
        </authorList>
    </citation>
    <scope>NUCLEOTIDE SEQUENCE [LARGE SCALE GENOMIC DNA]</scope>
    <source>
        <strain evidence="5">BH-2024</strain>
    </source>
</reference>
<dbReference type="InterPro" id="IPR040131">
    <property type="entry name" value="MnmG_N"/>
</dbReference>
<dbReference type="EMBL" id="JBICBT010001253">
    <property type="protein sequence ID" value="KAL3076444.1"/>
    <property type="molecule type" value="Genomic_DNA"/>
</dbReference>
<accession>A0ABD2I7Q6</accession>